<evidence type="ECO:0000313" key="1">
    <source>
        <dbReference type="EMBL" id="GLD73894.1"/>
    </source>
</evidence>
<reference evidence="1" key="1">
    <citation type="submission" date="2022-08" db="EMBL/GenBank/DDBJ databases">
        <title>Genome sequencing of akame (Lates japonicus).</title>
        <authorList>
            <person name="Hashiguchi Y."/>
            <person name="Takahashi H."/>
        </authorList>
    </citation>
    <scope>NUCLEOTIDE SEQUENCE</scope>
    <source>
        <strain evidence="1">Kochi</strain>
    </source>
</reference>
<keyword evidence="1" id="KW-0418">Kinase</keyword>
<accession>A0AAD3NMQ3</accession>
<keyword evidence="2" id="KW-1185">Reference proteome</keyword>
<gene>
    <name evidence="1" type="ORF">AKAME5_002522000</name>
</gene>
<protein>
    <submittedName>
        <fullName evidence="1">Sphingosine kinase 1 isoform X1</fullName>
    </submittedName>
</protein>
<comment type="caution">
    <text evidence="1">The sequence shown here is derived from an EMBL/GenBank/DDBJ whole genome shotgun (WGS) entry which is preliminary data.</text>
</comment>
<dbReference type="EMBL" id="BRZM01001872">
    <property type="protein sequence ID" value="GLD73894.1"/>
    <property type="molecule type" value="Genomic_DNA"/>
</dbReference>
<dbReference type="GO" id="GO:0016301">
    <property type="term" value="F:kinase activity"/>
    <property type="evidence" value="ECO:0007669"/>
    <property type="project" value="UniProtKB-KW"/>
</dbReference>
<dbReference type="Proteomes" id="UP001279410">
    <property type="component" value="Unassembled WGS sequence"/>
</dbReference>
<name>A0AAD3NMQ3_LATJO</name>
<evidence type="ECO:0000313" key="2">
    <source>
        <dbReference type="Proteomes" id="UP001279410"/>
    </source>
</evidence>
<proteinExistence type="predicted"/>
<organism evidence="1 2">
    <name type="scientific">Lates japonicus</name>
    <name type="common">Japanese lates</name>
    <dbReference type="NCBI Taxonomy" id="270547"/>
    <lineage>
        <taxon>Eukaryota</taxon>
        <taxon>Metazoa</taxon>
        <taxon>Chordata</taxon>
        <taxon>Craniata</taxon>
        <taxon>Vertebrata</taxon>
        <taxon>Euteleostomi</taxon>
        <taxon>Actinopterygii</taxon>
        <taxon>Neopterygii</taxon>
        <taxon>Teleostei</taxon>
        <taxon>Neoteleostei</taxon>
        <taxon>Acanthomorphata</taxon>
        <taxon>Carangaria</taxon>
        <taxon>Carangaria incertae sedis</taxon>
        <taxon>Centropomidae</taxon>
        <taxon>Lates</taxon>
    </lineage>
</organism>
<sequence length="106" mass="12085">MWCVVISLFFDNGPSRRLSALQFCASTLLASFRRRLTSAPVGRNKVVLSPRLCRLPPLEDDNADPAAYLSAYFYPLKRRWMSSGVARQSEYCFRLGCAQDPRANHR</sequence>
<dbReference type="AlphaFoldDB" id="A0AAD3NMQ3"/>
<keyword evidence="1" id="KW-0808">Transferase</keyword>